<organism evidence="2 3">
    <name type="scientific">Actinacidiphila bryophytorum</name>
    <dbReference type="NCBI Taxonomy" id="1436133"/>
    <lineage>
        <taxon>Bacteria</taxon>
        <taxon>Bacillati</taxon>
        <taxon>Actinomycetota</taxon>
        <taxon>Actinomycetes</taxon>
        <taxon>Kitasatosporales</taxon>
        <taxon>Streptomycetaceae</taxon>
        <taxon>Actinacidiphila</taxon>
    </lineage>
</organism>
<protein>
    <submittedName>
        <fullName evidence="2">Uncharacterized protein</fullName>
    </submittedName>
</protein>
<evidence type="ECO:0000256" key="1">
    <source>
        <dbReference type="SAM" id="MobiDB-lite"/>
    </source>
</evidence>
<feature type="compositionally biased region" description="Pro residues" evidence="1">
    <location>
        <begin position="10"/>
        <end position="36"/>
    </location>
</feature>
<feature type="region of interest" description="Disordered" evidence="1">
    <location>
        <begin position="1"/>
        <end position="46"/>
    </location>
</feature>
<accession>A0A9W4H1H0</accession>
<dbReference type="EMBL" id="CAJVAX010000017">
    <property type="protein sequence ID" value="CAG7642911.1"/>
    <property type="molecule type" value="Genomic_DNA"/>
</dbReference>
<dbReference type="AlphaFoldDB" id="A0A9W4H1H0"/>
<proteinExistence type="predicted"/>
<evidence type="ECO:0000313" key="3">
    <source>
        <dbReference type="Proteomes" id="UP001153328"/>
    </source>
</evidence>
<gene>
    <name evidence="2" type="ORF">SBRY_30713</name>
</gene>
<dbReference type="Proteomes" id="UP001153328">
    <property type="component" value="Unassembled WGS sequence"/>
</dbReference>
<sequence length="155" mass="15904">MPPAAALLLVPPPRHPFPQRSPYPRPPPAPSPPRPGAPLGVRPPALPGNRVTRGCLPLAVTWLLSPDGGWARSSLRDKPTTVRWSGGGLCAADGAARPCFGSPACPATPGTHARCVVGVVRVGPLRGRPSALRSHAPDAAGPALWADGATSKTRP</sequence>
<keyword evidence="3" id="KW-1185">Reference proteome</keyword>
<reference evidence="2" key="1">
    <citation type="submission" date="2021-06" db="EMBL/GenBank/DDBJ databases">
        <authorList>
            <person name="Arsene-Ploetze F."/>
        </authorList>
    </citation>
    <scope>NUCLEOTIDE SEQUENCE</scope>
    <source>
        <strain evidence="2">SBRY1</strain>
    </source>
</reference>
<evidence type="ECO:0000313" key="2">
    <source>
        <dbReference type="EMBL" id="CAG7642911.1"/>
    </source>
</evidence>
<comment type="caution">
    <text evidence="2">The sequence shown here is derived from an EMBL/GenBank/DDBJ whole genome shotgun (WGS) entry which is preliminary data.</text>
</comment>
<feature type="region of interest" description="Disordered" evidence="1">
    <location>
        <begin position="127"/>
        <end position="155"/>
    </location>
</feature>
<name>A0A9W4H1H0_9ACTN</name>